<reference evidence="1 2" key="1">
    <citation type="submission" date="2010-12" db="EMBL/GenBank/DDBJ databases">
        <authorList>
            <person name="Muzny D."/>
            <person name="Qin X."/>
            <person name="Deng J."/>
            <person name="Jiang H."/>
            <person name="Liu Y."/>
            <person name="Qu J."/>
            <person name="Song X.-Z."/>
            <person name="Zhang L."/>
            <person name="Thornton R."/>
            <person name="Coyle M."/>
            <person name="Francisco L."/>
            <person name="Jackson L."/>
            <person name="Javaid M."/>
            <person name="Korchina V."/>
            <person name="Kovar C."/>
            <person name="Mata R."/>
            <person name="Mathew T."/>
            <person name="Ngo R."/>
            <person name="Nguyen L."/>
            <person name="Nguyen N."/>
            <person name="Okwuonu G."/>
            <person name="Ongeri F."/>
            <person name="Pham C."/>
            <person name="Simmons D."/>
            <person name="Wilczek-Boney K."/>
            <person name="Hale W."/>
            <person name="Jakkamsetti A."/>
            <person name="Pham P."/>
            <person name="Ruth R."/>
            <person name="San Lucas F."/>
            <person name="Warren J."/>
            <person name="Zhang J."/>
            <person name="Zhao Z."/>
            <person name="Zhou C."/>
            <person name="Zhu D."/>
            <person name="Lee S."/>
            <person name="Bess C."/>
            <person name="Blankenburg K."/>
            <person name="Forbes L."/>
            <person name="Fu Q."/>
            <person name="Gubbala S."/>
            <person name="Hirani K."/>
            <person name="Jayaseelan J.C."/>
            <person name="Lara F."/>
            <person name="Munidasa M."/>
            <person name="Palculict T."/>
            <person name="Patil S."/>
            <person name="Pu L.-L."/>
            <person name="Saada N."/>
            <person name="Tang L."/>
            <person name="Weissenberger G."/>
            <person name="Zhu Y."/>
            <person name="Hemphill L."/>
            <person name="Shang Y."/>
            <person name="Youmans B."/>
            <person name="Ayvaz T."/>
            <person name="Ross M."/>
            <person name="Santibanez J."/>
            <person name="Aqrawi P."/>
            <person name="Gross S."/>
            <person name="Joshi V."/>
            <person name="Fowler G."/>
            <person name="Nazareth L."/>
            <person name="Reid J."/>
            <person name="Worley K."/>
            <person name="Petrosino J."/>
            <person name="Highlander S."/>
            <person name="Gibbs R."/>
        </authorList>
    </citation>
    <scope>NUCLEOTIDE SEQUENCE [LARGE SCALE GENOMIC DNA]</scope>
    <source>
        <strain evidence="2">DSM 15952 / CCUG 50447 / LMG 22039 / TP 1.5</strain>
    </source>
</reference>
<sequence length="47" mass="5355">MAVKFFQQWILGKEVYPASFPFFLLSLDPVELATRAKQKTTCYAGGR</sequence>
<dbReference type="EMBL" id="AEPV01000035">
    <property type="protein sequence ID" value="EFU74172.1"/>
    <property type="molecule type" value="Genomic_DNA"/>
</dbReference>
<protein>
    <submittedName>
        <fullName evidence="1">Uncharacterized protein</fullName>
    </submittedName>
</protein>
<name>E6LEZ9_ENTI1</name>
<dbReference type="STRING" id="888064.HMPREF9088_0913"/>
<organism evidence="1 2">
    <name type="scientific">Enterococcus italicus (strain DSM 15952 / CCUG 50447 / LMG 22039 / TP 1.5)</name>
    <dbReference type="NCBI Taxonomy" id="888064"/>
    <lineage>
        <taxon>Bacteria</taxon>
        <taxon>Bacillati</taxon>
        <taxon>Bacillota</taxon>
        <taxon>Bacilli</taxon>
        <taxon>Lactobacillales</taxon>
        <taxon>Enterococcaceae</taxon>
        <taxon>Enterococcus</taxon>
    </lineage>
</organism>
<dbReference type="Proteomes" id="UP000010296">
    <property type="component" value="Unassembled WGS sequence"/>
</dbReference>
<keyword evidence="2" id="KW-1185">Reference proteome</keyword>
<comment type="caution">
    <text evidence="1">The sequence shown here is derived from an EMBL/GenBank/DDBJ whole genome shotgun (WGS) entry which is preliminary data.</text>
</comment>
<accession>E6LEZ9</accession>
<dbReference type="HOGENOM" id="CLU_3167829_0_0_9"/>
<gene>
    <name evidence="1" type="ORF">HMPREF9088_0913</name>
</gene>
<dbReference type="AlphaFoldDB" id="E6LEZ9"/>
<evidence type="ECO:0000313" key="2">
    <source>
        <dbReference type="Proteomes" id="UP000010296"/>
    </source>
</evidence>
<evidence type="ECO:0000313" key="1">
    <source>
        <dbReference type="EMBL" id="EFU74172.1"/>
    </source>
</evidence>
<proteinExistence type="predicted"/>